<dbReference type="RefSeq" id="WP_056945230.1">
    <property type="nucleotide sequence ID" value="NZ_PUFN01000004.1"/>
</dbReference>
<comment type="caution">
    <text evidence="1">The sequence shown here is derived from an EMBL/GenBank/DDBJ whole genome shotgun (WGS) entry which is preliminary data.</text>
</comment>
<organism evidence="1 2">
    <name type="scientific">Companilactobacillus farciminis</name>
    <dbReference type="NCBI Taxonomy" id="1612"/>
    <lineage>
        <taxon>Bacteria</taxon>
        <taxon>Bacillati</taxon>
        <taxon>Bacillota</taxon>
        <taxon>Bacilli</taxon>
        <taxon>Lactobacillales</taxon>
        <taxon>Lactobacillaceae</taxon>
        <taxon>Companilactobacillus</taxon>
    </lineage>
</organism>
<dbReference type="Proteomes" id="UP000295257">
    <property type="component" value="Unassembled WGS sequence"/>
</dbReference>
<evidence type="ECO:0000313" key="1">
    <source>
        <dbReference type="EMBL" id="TDG74616.1"/>
    </source>
</evidence>
<proteinExistence type="predicted"/>
<accession>A0A4R5NJ27</accession>
<gene>
    <name evidence="1" type="ORF">C5L30_000332</name>
</gene>
<sequence length="239" mass="27362">MQRYDGTSQFYSPDLYQDVQLIEYGRLPNNQITPTSKTGTTYIDQANNQIVEIIGNDQAGRTVVKHYKLIDLKQVLKFPNLQNITGFDGNQVHLDRLTQELVGPSMFHSNSYNIETVEKAINLLLKNQAIQSDNENSIIKFFKQLTDEQLSELTQSISKLIDERYYSKSEVDGKLKYLQQQINNLNNAVEYKPDSSSLNSVFPPSYTGDKQVDINDEIQDASIENKIDSLKQNLEKEKD</sequence>
<dbReference type="OrthoDB" id="2278060at2"/>
<dbReference type="EMBL" id="PUFN01000004">
    <property type="protein sequence ID" value="TDG74616.1"/>
    <property type="molecule type" value="Genomic_DNA"/>
</dbReference>
<evidence type="ECO:0000313" key="2">
    <source>
        <dbReference type="Proteomes" id="UP000295257"/>
    </source>
</evidence>
<keyword evidence="2" id="KW-1185">Reference proteome</keyword>
<dbReference type="AlphaFoldDB" id="A0A4R5NJ27"/>
<name>A0A4R5NJ27_9LACO</name>
<reference evidence="1 2" key="1">
    <citation type="journal article" date="2019" name="Appl. Microbiol. Biotechnol.">
        <title>Uncovering carbohydrate metabolism through a genotype-phenotype association study of 56 lactic acid bacteria genomes.</title>
        <authorList>
            <person name="Buron-Moles G."/>
            <person name="Chailyan A."/>
            <person name="Dolejs I."/>
            <person name="Forster J."/>
            <person name="Miks M.H."/>
        </authorList>
    </citation>
    <scope>NUCLEOTIDE SEQUENCE [LARGE SCALE GENOMIC DNA]</scope>
    <source>
        <strain evidence="1 2">ATCC 29644</strain>
    </source>
</reference>
<protein>
    <submittedName>
        <fullName evidence="1">Uncharacterized protein</fullName>
    </submittedName>
</protein>